<name>A0A7S4G2B7_9EUGL</name>
<gene>
    <name evidence="2" type="ORF">EGYM00163_LOCUS34186</name>
</gene>
<dbReference type="EMBL" id="HBJA01098905">
    <property type="protein sequence ID" value="CAE0822985.1"/>
    <property type="molecule type" value="Transcribed_RNA"/>
</dbReference>
<feature type="compositionally biased region" description="Low complexity" evidence="1">
    <location>
        <begin position="522"/>
        <end position="536"/>
    </location>
</feature>
<feature type="region of interest" description="Disordered" evidence="1">
    <location>
        <begin position="69"/>
        <end position="104"/>
    </location>
</feature>
<sequence length="793" mass="86990">MSYAYSPSALGAVLSTTSVKRPTVRIAAHDGPSRDTGMPNVASPILYPQATDVAAACPKRQLGEDCTCSMHSTRESDPLAHPATTESSAQRSVAGGHPHDRHTTEASLRLRSVDDVGCDRDRHPDYGRFTQNEPPSLVSLTSVLSAAPSELPPSDLLHHWDRWMSTLTPPLPSPRPHSPACHTPSDRHSVWDGLPQPRGTAHDDPVSCQVEGFANEAPRRSLQSGKQTHATPTRPTSGVPRQSPDPSRPGGPGPNRTRHAPRPTSAFEGCYPPLEEHPHTPRGHPHRGPTPQGPARPGPRTGSGAATSPHRWRSGDSEGEPEKENTAPAHGAKPRAKPGASFYDRAMTWKHVTKHKEHQKRVELQEQELSTCTFRPRVNAPAAPRPQPTLRAFGARLHNDAVLKEHNARQRSRELASDSLKDCTFSPKLCRNAWTDYVSPRYLSSGTPSADAAVLEGPGKAGAEDAQCTFQPKVNRCSKQHSKSLYLSTNAFDRLSTPRQPPPPKPEIYTAETVPSTAMSQGATGPGACTPTSTPAPSTPPKRRAAGPHGTPPCARAQRECESRQPDRDWQGFLQRASALECRRKADQDKALAEEQALMRSPQICAKSQEIVGGKNRAFLDRMAEDSQRRISRRHSLDCTAASKTAQFPFRPTITREAQNARPRSVEELCYSDYLQRQASVAKGEAEVRAREMRDCTFSPRVNADARASHRRALFSENPELLGLWVRAQEQCRAARQQAALDAQFRKETEECTFQPEIHGLPAYMQDIASSMGLIRPKRATPKKCDHTFGYSI</sequence>
<feature type="region of interest" description="Disordered" evidence="1">
    <location>
        <begin position="171"/>
        <end position="340"/>
    </location>
</feature>
<evidence type="ECO:0000313" key="2">
    <source>
        <dbReference type="EMBL" id="CAE0822985.1"/>
    </source>
</evidence>
<feature type="compositionally biased region" description="Basic and acidic residues" evidence="1">
    <location>
        <begin position="557"/>
        <end position="568"/>
    </location>
</feature>
<accession>A0A7S4G2B7</accession>
<dbReference type="PANTHER" id="PTHR37028:SF4">
    <property type="entry name" value="ALMS MOTIF DOMAIN-CONTAINING PROTEIN"/>
    <property type="match status" value="1"/>
</dbReference>
<dbReference type="PANTHER" id="PTHR37028">
    <property type="entry name" value="UNNAMED PRODUCT-RELATED"/>
    <property type="match status" value="1"/>
</dbReference>
<feature type="compositionally biased region" description="Polar residues" evidence="1">
    <location>
        <begin position="221"/>
        <end position="236"/>
    </location>
</feature>
<feature type="region of interest" description="Disordered" evidence="1">
    <location>
        <begin position="445"/>
        <end position="464"/>
    </location>
</feature>
<reference evidence="2" key="1">
    <citation type="submission" date="2021-01" db="EMBL/GenBank/DDBJ databases">
        <authorList>
            <person name="Corre E."/>
            <person name="Pelletier E."/>
            <person name="Niang G."/>
            <person name="Scheremetjew M."/>
            <person name="Finn R."/>
            <person name="Kale V."/>
            <person name="Holt S."/>
            <person name="Cochrane G."/>
            <person name="Meng A."/>
            <person name="Brown T."/>
            <person name="Cohen L."/>
        </authorList>
    </citation>
    <scope>NUCLEOTIDE SEQUENCE</scope>
    <source>
        <strain evidence="2">CCMP1594</strain>
    </source>
</reference>
<dbReference type="AlphaFoldDB" id="A0A7S4G2B7"/>
<organism evidence="2">
    <name type="scientific">Eutreptiella gymnastica</name>
    <dbReference type="NCBI Taxonomy" id="73025"/>
    <lineage>
        <taxon>Eukaryota</taxon>
        <taxon>Discoba</taxon>
        <taxon>Euglenozoa</taxon>
        <taxon>Euglenida</taxon>
        <taxon>Spirocuta</taxon>
        <taxon>Euglenophyceae</taxon>
        <taxon>Eutreptiales</taxon>
        <taxon>Eutreptiaceae</taxon>
        <taxon>Eutreptiella</taxon>
    </lineage>
</organism>
<proteinExistence type="predicted"/>
<protein>
    <submittedName>
        <fullName evidence="2">Uncharacterized protein</fullName>
    </submittedName>
</protein>
<evidence type="ECO:0000256" key="1">
    <source>
        <dbReference type="SAM" id="MobiDB-lite"/>
    </source>
</evidence>
<feature type="region of interest" description="Disordered" evidence="1">
    <location>
        <begin position="488"/>
        <end position="568"/>
    </location>
</feature>
<feature type="compositionally biased region" description="Basic and acidic residues" evidence="1">
    <location>
        <begin position="313"/>
        <end position="325"/>
    </location>
</feature>